<feature type="non-terminal residue" evidence="2">
    <location>
        <position position="91"/>
    </location>
</feature>
<dbReference type="EMBL" id="CADCUY010000070">
    <property type="protein sequence ID" value="CAA9389763.1"/>
    <property type="molecule type" value="Genomic_DNA"/>
</dbReference>
<gene>
    <name evidence="2" type="ORF">AVDCRST_MAG35-340</name>
</gene>
<evidence type="ECO:0000313" key="2">
    <source>
        <dbReference type="EMBL" id="CAA9389763.1"/>
    </source>
</evidence>
<dbReference type="AlphaFoldDB" id="A0A6J4NRL8"/>
<protein>
    <submittedName>
        <fullName evidence="2">Uncharacterized protein</fullName>
    </submittedName>
</protein>
<organism evidence="2">
    <name type="scientific">uncultured Quadrisphaera sp</name>
    <dbReference type="NCBI Taxonomy" id="904978"/>
    <lineage>
        <taxon>Bacteria</taxon>
        <taxon>Bacillati</taxon>
        <taxon>Actinomycetota</taxon>
        <taxon>Actinomycetes</taxon>
        <taxon>Kineosporiales</taxon>
        <taxon>Kineosporiaceae</taxon>
        <taxon>Quadrisphaera</taxon>
        <taxon>environmental samples</taxon>
    </lineage>
</organism>
<name>A0A6J4NRL8_9ACTN</name>
<reference evidence="2" key="1">
    <citation type="submission" date="2020-02" db="EMBL/GenBank/DDBJ databases">
        <authorList>
            <person name="Meier V. D."/>
        </authorList>
    </citation>
    <scope>NUCLEOTIDE SEQUENCE</scope>
    <source>
        <strain evidence="2">AVDCRST_MAG35</strain>
    </source>
</reference>
<evidence type="ECO:0000256" key="1">
    <source>
        <dbReference type="SAM" id="MobiDB-lite"/>
    </source>
</evidence>
<feature type="compositionally biased region" description="Basic residues" evidence="1">
    <location>
        <begin position="1"/>
        <end position="12"/>
    </location>
</feature>
<feature type="non-terminal residue" evidence="2">
    <location>
        <position position="1"/>
    </location>
</feature>
<sequence>DRHRHRQRHRPPQHQDPQGDVLAAELVGLRQRGAGHLRAPADPRRRGLGGRPRPHRAGRRQPLRLADGVHGGLLRPRARSDHLRHPPHGRL</sequence>
<feature type="compositionally biased region" description="Basic residues" evidence="1">
    <location>
        <begin position="46"/>
        <end position="62"/>
    </location>
</feature>
<feature type="region of interest" description="Disordered" evidence="1">
    <location>
        <begin position="30"/>
        <end position="91"/>
    </location>
</feature>
<feature type="region of interest" description="Disordered" evidence="1">
    <location>
        <begin position="1"/>
        <end position="20"/>
    </location>
</feature>
<proteinExistence type="predicted"/>
<accession>A0A6J4NRL8</accession>